<protein>
    <recommendedName>
        <fullName evidence="3">DUF1127 domain-containing protein</fullName>
    </recommendedName>
</protein>
<dbReference type="RefSeq" id="WP_055209127.1">
    <property type="nucleotide sequence ID" value="NZ_CP061202.1"/>
</dbReference>
<name>A0A0Q0QPC1_RHOCA</name>
<accession>A0A0Q0QPC1</accession>
<proteinExistence type="predicted"/>
<organism evidence="1 2">
    <name type="scientific">Rhodobacter capsulatus</name>
    <name type="common">Rhodopseudomonas capsulata</name>
    <dbReference type="NCBI Taxonomy" id="1061"/>
    <lineage>
        <taxon>Bacteria</taxon>
        <taxon>Pseudomonadati</taxon>
        <taxon>Pseudomonadota</taxon>
        <taxon>Alphaproteobacteria</taxon>
        <taxon>Rhodobacterales</taxon>
        <taxon>Rhodobacter group</taxon>
        <taxon>Rhodobacter</taxon>
    </lineage>
</organism>
<evidence type="ECO:0008006" key="3">
    <source>
        <dbReference type="Google" id="ProtNLM"/>
    </source>
</evidence>
<dbReference type="AlphaFoldDB" id="A0A0Q0QPC1"/>
<evidence type="ECO:0000313" key="1">
    <source>
        <dbReference type="EMBL" id="SDF47791.1"/>
    </source>
</evidence>
<dbReference type="Proteomes" id="UP000183812">
    <property type="component" value="Unassembled WGS sequence"/>
</dbReference>
<dbReference type="EMBL" id="FNAY01000011">
    <property type="protein sequence ID" value="SDF47791.1"/>
    <property type="molecule type" value="Genomic_DNA"/>
</dbReference>
<gene>
    <name evidence="1" type="ORF">SAMN04244550_02324</name>
</gene>
<dbReference type="OrthoDB" id="7691581at2"/>
<evidence type="ECO:0000313" key="2">
    <source>
        <dbReference type="Proteomes" id="UP000183812"/>
    </source>
</evidence>
<reference evidence="1 2" key="1">
    <citation type="submission" date="2016-10" db="EMBL/GenBank/DDBJ databases">
        <authorList>
            <person name="de Groot N.N."/>
        </authorList>
    </citation>
    <scope>NUCLEOTIDE SEQUENCE [LARGE SCALE GENOMIC DNA]</scope>
    <source>
        <strain evidence="2">DSM 938 / 37b4</strain>
    </source>
</reference>
<sequence length="72" mass="8170">MPLASTLSQPRPVALLDVLVRAVAQLREAHAQRRAYVALLAEFDRMTDADWFDLGLSRHNARDLARHTVYGR</sequence>